<keyword evidence="2" id="KW-1185">Reference proteome</keyword>
<evidence type="ECO:0000313" key="2">
    <source>
        <dbReference type="Proteomes" id="UP001412239"/>
    </source>
</evidence>
<protein>
    <submittedName>
        <fullName evidence="1">Uncharacterized protein</fullName>
    </submittedName>
</protein>
<sequence length="134" mass="15092">MVTRVPVRSYEYEYYTSTVQYYIIRKKKTFLHPGWGSSPVNIRRILVLVQYSSSASPSEFPSQNQKLGFPSLAFIGPSTAPSLILLTWVLYTSPRTVLDADPSHTVYSTCPVHPLFYFLLLPIQPPPHPAGFAS</sequence>
<dbReference type="Proteomes" id="UP001412239">
    <property type="component" value="Unassembled WGS sequence"/>
</dbReference>
<proteinExistence type="predicted"/>
<evidence type="ECO:0000313" key="1">
    <source>
        <dbReference type="EMBL" id="CUS08227.1"/>
    </source>
</evidence>
<dbReference type="EMBL" id="LN891143">
    <property type="protein sequence ID" value="CUS08227.1"/>
    <property type="molecule type" value="Genomic_DNA"/>
</dbReference>
<accession>A0A292PP10</accession>
<organism evidence="1 2">
    <name type="scientific">Tuber aestivum</name>
    <name type="common">summer truffle</name>
    <dbReference type="NCBI Taxonomy" id="59557"/>
    <lineage>
        <taxon>Eukaryota</taxon>
        <taxon>Fungi</taxon>
        <taxon>Dikarya</taxon>
        <taxon>Ascomycota</taxon>
        <taxon>Pezizomycotina</taxon>
        <taxon>Pezizomycetes</taxon>
        <taxon>Pezizales</taxon>
        <taxon>Tuberaceae</taxon>
        <taxon>Tuber</taxon>
    </lineage>
</organism>
<gene>
    <name evidence="1" type="ORF">GSTUAT00007705001</name>
</gene>
<dbReference type="AlphaFoldDB" id="A0A292PP10"/>
<reference evidence="1" key="1">
    <citation type="submission" date="2015-10" db="EMBL/GenBank/DDBJ databases">
        <authorList>
            <person name="Regsiter A."/>
            <person name="william w."/>
        </authorList>
    </citation>
    <scope>NUCLEOTIDE SEQUENCE</scope>
    <source>
        <strain evidence="1">Montdore</strain>
    </source>
</reference>
<name>A0A292PP10_9PEZI</name>